<organism evidence="3 4">
    <name type="scientific">Polysphondylium violaceum</name>
    <dbReference type="NCBI Taxonomy" id="133409"/>
    <lineage>
        <taxon>Eukaryota</taxon>
        <taxon>Amoebozoa</taxon>
        <taxon>Evosea</taxon>
        <taxon>Eumycetozoa</taxon>
        <taxon>Dictyostelia</taxon>
        <taxon>Dictyosteliales</taxon>
        <taxon>Dictyosteliaceae</taxon>
        <taxon>Polysphondylium</taxon>
    </lineage>
</organism>
<evidence type="ECO:0000313" key="4">
    <source>
        <dbReference type="Proteomes" id="UP000695562"/>
    </source>
</evidence>
<evidence type="ECO:0000256" key="2">
    <source>
        <dbReference type="SAM" id="MobiDB-lite"/>
    </source>
</evidence>
<feature type="coiled-coil region" evidence="1">
    <location>
        <begin position="188"/>
        <end position="247"/>
    </location>
</feature>
<evidence type="ECO:0000256" key="1">
    <source>
        <dbReference type="SAM" id="Coils"/>
    </source>
</evidence>
<feature type="coiled-coil region" evidence="1">
    <location>
        <begin position="22"/>
        <end position="100"/>
    </location>
</feature>
<name>A0A8J4PZ00_9MYCE</name>
<protein>
    <submittedName>
        <fullName evidence="3">Uncharacterized protein</fullName>
    </submittedName>
</protein>
<gene>
    <name evidence="3" type="ORF">CYY_000914</name>
</gene>
<keyword evidence="4" id="KW-1185">Reference proteome</keyword>
<comment type="caution">
    <text evidence="3">The sequence shown here is derived from an EMBL/GenBank/DDBJ whole genome shotgun (WGS) entry which is preliminary data.</text>
</comment>
<keyword evidence="1" id="KW-0175">Coiled coil</keyword>
<dbReference type="EMBL" id="AJWJ01000019">
    <property type="protein sequence ID" value="KAF2077793.1"/>
    <property type="molecule type" value="Genomic_DNA"/>
</dbReference>
<sequence>MESSRDLWKLFFKLSQDLNNASVKEETMVSELTNQVESLKQKLEEKETQNIRALHEKDARLTEAIANHAEALKEKELQFNQALKEKEAKYTQALKDQDAKYTQALKDQDAKYTQALKDQDAKYTQALKDQEAKYTQALKDQDAKYTQAHKEEVAQYTQTLIDKETIIKAKEIQIDFAQQKEIKLLFELKESENIVEHLKATIAEKNQNNVDLEKRIKHMENNNLMLFNDVKDLIKTHREEKEKLLKDTSDKEEMLKFISKEFPVPTKEKRNAFREFLSEEENEDEGQDGATVNQ</sequence>
<dbReference type="Proteomes" id="UP000695562">
    <property type="component" value="Unassembled WGS sequence"/>
</dbReference>
<evidence type="ECO:0000313" key="3">
    <source>
        <dbReference type="EMBL" id="KAF2077793.1"/>
    </source>
</evidence>
<accession>A0A8J4PZ00</accession>
<feature type="region of interest" description="Disordered" evidence="2">
    <location>
        <begin position="274"/>
        <end position="294"/>
    </location>
</feature>
<proteinExistence type="predicted"/>
<reference evidence="3" key="1">
    <citation type="submission" date="2020-01" db="EMBL/GenBank/DDBJ databases">
        <title>Development of genomics and gene disruption for Polysphondylium violaceum indicates a role for the polyketide synthase stlB in stalk morphogenesis.</title>
        <authorList>
            <person name="Narita B."/>
            <person name="Kawabe Y."/>
            <person name="Kin K."/>
            <person name="Saito T."/>
            <person name="Gibbs R."/>
            <person name="Kuspa A."/>
            <person name="Muzny D."/>
            <person name="Queller D."/>
            <person name="Richards S."/>
            <person name="Strassman J."/>
            <person name="Sucgang R."/>
            <person name="Worley K."/>
            <person name="Schaap P."/>
        </authorList>
    </citation>
    <scope>NUCLEOTIDE SEQUENCE</scope>
    <source>
        <strain evidence="3">QSvi11</strain>
    </source>
</reference>
<feature type="compositionally biased region" description="Acidic residues" evidence="2">
    <location>
        <begin position="278"/>
        <end position="287"/>
    </location>
</feature>
<dbReference type="AlphaFoldDB" id="A0A8J4PZ00"/>
<dbReference type="SUPFAM" id="SSF58113">
    <property type="entry name" value="Apolipoprotein A-I"/>
    <property type="match status" value="1"/>
</dbReference>